<accession>A0A9W5YDZ7</accession>
<evidence type="ECO:0000313" key="3">
    <source>
        <dbReference type="Proteomes" id="UP001144256"/>
    </source>
</evidence>
<comment type="caution">
    <text evidence="2">The sequence shown here is derived from an EMBL/GenBank/DDBJ whole genome shotgun (WGS) entry which is preliminary data.</text>
</comment>
<protein>
    <submittedName>
        <fullName evidence="2">Uncharacterized protein</fullName>
    </submittedName>
</protein>
<gene>
    <name evidence="2" type="ORF">SH1V18_37840</name>
</gene>
<proteinExistence type="predicted"/>
<keyword evidence="3" id="KW-1185">Reference proteome</keyword>
<evidence type="ECO:0000256" key="1">
    <source>
        <dbReference type="SAM" id="Phobius"/>
    </source>
</evidence>
<organism evidence="2 3">
    <name type="scientific">Vallitalea longa</name>
    <dbReference type="NCBI Taxonomy" id="2936439"/>
    <lineage>
        <taxon>Bacteria</taxon>
        <taxon>Bacillati</taxon>
        <taxon>Bacillota</taxon>
        <taxon>Clostridia</taxon>
        <taxon>Lachnospirales</taxon>
        <taxon>Vallitaleaceae</taxon>
        <taxon>Vallitalea</taxon>
    </lineage>
</organism>
<dbReference type="AlphaFoldDB" id="A0A9W5YDZ7"/>
<dbReference type="RefSeq" id="WP_281818224.1">
    <property type="nucleotide sequence ID" value="NZ_BRLB01000015.1"/>
</dbReference>
<name>A0A9W5YDZ7_9FIRM</name>
<feature type="transmembrane region" description="Helical" evidence="1">
    <location>
        <begin position="139"/>
        <end position="163"/>
    </location>
</feature>
<dbReference type="EMBL" id="BRLB01000015">
    <property type="protein sequence ID" value="GKX31304.1"/>
    <property type="molecule type" value="Genomic_DNA"/>
</dbReference>
<sequence length="276" mass="31806">MPWCPKCKCEYEEGVKLCADCKVELVDSLDDIVEWRTLIKANKEEQAVELKEYLEYSGVQEVKYEKIEDEEEENGYYFSILVTDKEIDESIKYLKGYMLTKAKDKKDEDLEDDEEEVTNEYETEDYKDDTKLKDLKSSVYSFGIIGAVLLVGGILAMTEVITISFSNKYLFSGIILAVGIAFIIIAINSATRVGKETKTITHRDSSIDRIIEWFGDNYSLDDFAKKHDMNLQDMDEGDIYYIVMDKLKEIISAQFVEMDKKLVNTAAEIIFEKMSK</sequence>
<feature type="transmembrane region" description="Helical" evidence="1">
    <location>
        <begin position="169"/>
        <end position="188"/>
    </location>
</feature>
<evidence type="ECO:0000313" key="2">
    <source>
        <dbReference type="EMBL" id="GKX31304.1"/>
    </source>
</evidence>
<dbReference type="Proteomes" id="UP001144256">
    <property type="component" value="Unassembled WGS sequence"/>
</dbReference>
<keyword evidence="1" id="KW-0812">Transmembrane</keyword>
<keyword evidence="1" id="KW-0472">Membrane</keyword>
<reference evidence="2" key="1">
    <citation type="submission" date="2022-06" db="EMBL/GenBank/DDBJ databases">
        <title>Vallitalea longa sp. nov., an anaerobic bacterium isolated from marine sediment.</title>
        <authorList>
            <person name="Hirano S."/>
            <person name="Terahara T."/>
            <person name="Mori K."/>
            <person name="Hamada M."/>
            <person name="Matsumoto R."/>
            <person name="Kobayashi T."/>
        </authorList>
    </citation>
    <scope>NUCLEOTIDE SEQUENCE</scope>
    <source>
        <strain evidence="2">SH18-1</strain>
    </source>
</reference>
<keyword evidence="1" id="KW-1133">Transmembrane helix</keyword>